<protein>
    <submittedName>
        <fullName evidence="5">Membrane fusion protein (Multidrug efflux system)</fullName>
    </submittedName>
</protein>
<name>A0A285T0C8_9RHOB</name>
<dbReference type="SUPFAM" id="SSF111369">
    <property type="entry name" value="HlyD-like secretion proteins"/>
    <property type="match status" value="1"/>
</dbReference>
<reference evidence="6" key="1">
    <citation type="submission" date="2017-08" db="EMBL/GenBank/DDBJ databases">
        <authorList>
            <person name="Varghese N."/>
            <person name="Submissions S."/>
        </authorList>
    </citation>
    <scope>NUCLEOTIDE SEQUENCE [LARGE SCALE GENOMIC DNA]</scope>
    <source>
        <strain evidence="6">JA276</strain>
    </source>
</reference>
<dbReference type="Gene3D" id="1.10.287.470">
    <property type="entry name" value="Helix hairpin bin"/>
    <property type="match status" value="1"/>
</dbReference>
<evidence type="ECO:0000256" key="1">
    <source>
        <dbReference type="ARBA" id="ARBA00004196"/>
    </source>
</evidence>
<gene>
    <name evidence="5" type="ORF">SAMN05877831_111104</name>
</gene>
<evidence type="ECO:0000259" key="4">
    <source>
        <dbReference type="Pfam" id="PF25954"/>
    </source>
</evidence>
<feature type="domain" description="Multidrug resistance protein MdtA-like barrel-sandwich hybrid" evidence="3">
    <location>
        <begin position="51"/>
        <end position="240"/>
    </location>
</feature>
<dbReference type="Proteomes" id="UP000219111">
    <property type="component" value="Unassembled WGS sequence"/>
</dbReference>
<dbReference type="Gene3D" id="2.40.50.100">
    <property type="match status" value="1"/>
</dbReference>
<keyword evidence="2" id="KW-1133">Transmembrane helix</keyword>
<dbReference type="InterPro" id="IPR058625">
    <property type="entry name" value="MdtA-like_BSH"/>
</dbReference>
<dbReference type="PANTHER" id="PTHR30386:SF19">
    <property type="entry name" value="MULTIDRUG EXPORT PROTEIN EMRA-RELATED"/>
    <property type="match status" value="1"/>
</dbReference>
<comment type="subcellular location">
    <subcellularLocation>
        <location evidence="1">Cell envelope</location>
    </subcellularLocation>
</comment>
<dbReference type="RefSeq" id="WP_097070786.1">
    <property type="nucleotide sequence ID" value="NZ_OBMT01000011.1"/>
</dbReference>
<dbReference type="Pfam" id="PF25954">
    <property type="entry name" value="Beta-barrel_RND_2"/>
    <property type="match status" value="1"/>
</dbReference>
<dbReference type="GO" id="GO:0030313">
    <property type="term" value="C:cell envelope"/>
    <property type="evidence" value="ECO:0007669"/>
    <property type="project" value="UniProtKB-SubCell"/>
</dbReference>
<feature type="transmembrane region" description="Helical" evidence="2">
    <location>
        <begin position="15"/>
        <end position="33"/>
    </location>
</feature>
<sequence length="362" mass="37998">MSAEAQSLKRKPKTLLMAALPLALVAAGLWIWLESGRYESTDNAAVQQARISVASDISGRVTGVYVADNALVKAGDPLFQVDPEPYKLAHAQAEAALAQARLTVEQLRAAWAAAVAEEKVAQDNADYLATELKRQEAITGRGAGTESALDEARHNASSALQSLAAARQNVVAALAALGGDPDVKTDDHPTVQAALVARDTAAYNLGLTTVKAPADGVIYKADSFKKGQFVSTGAALFSLVETGDTWIEANFKETQIGHMEPGQKAKVEFDTFPGEEFEAVVSAVGAGTGAEFSLLPAQNATGNWVKVTQRVPVMLRLLPGETTTGLRTGLSASVTVDTKAKTHLDALVKQIEANPAHADTGN</sequence>
<dbReference type="OrthoDB" id="9811754at2"/>
<dbReference type="EMBL" id="OBMT01000011">
    <property type="protein sequence ID" value="SOC14160.1"/>
    <property type="molecule type" value="Genomic_DNA"/>
</dbReference>
<evidence type="ECO:0000313" key="5">
    <source>
        <dbReference type="EMBL" id="SOC14160.1"/>
    </source>
</evidence>
<feature type="domain" description="CusB-like beta-barrel" evidence="4">
    <location>
        <begin position="246"/>
        <end position="284"/>
    </location>
</feature>
<dbReference type="SUPFAM" id="SSF56954">
    <property type="entry name" value="Outer membrane efflux proteins (OEP)"/>
    <property type="match status" value="1"/>
</dbReference>
<evidence type="ECO:0000259" key="3">
    <source>
        <dbReference type="Pfam" id="PF25917"/>
    </source>
</evidence>
<dbReference type="InterPro" id="IPR058792">
    <property type="entry name" value="Beta-barrel_RND_2"/>
</dbReference>
<proteinExistence type="predicted"/>
<dbReference type="AlphaFoldDB" id="A0A285T0C8"/>
<dbReference type="PANTHER" id="PTHR30386">
    <property type="entry name" value="MEMBRANE FUSION SUBUNIT OF EMRAB-TOLC MULTIDRUG EFFLUX PUMP"/>
    <property type="match status" value="1"/>
</dbReference>
<evidence type="ECO:0000256" key="2">
    <source>
        <dbReference type="SAM" id="Phobius"/>
    </source>
</evidence>
<dbReference type="InterPro" id="IPR050739">
    <property type="entry name" value="MFP"/>
</dbReference>
<accession>A0A285T0C8</accession>
<evidence type="ECO:0000313" key="6">
    <source>
        <dbReference type="Proteomes" id="UP000219111"/>
    </source>
</evidence>
<organism evidence="5 6">
    <name type="scientific">Rhodobacter maris</name>
    <dbReference type="NCBI Taxonomy" id="446682"/>
    <lineage>
        <taxon>Bacteria</taxon>
        <taxon>Pseudomonadati</taxon>
        <taxon>Pseudomonadota</taxon>
        <taxon>Alphaproteobacteria</taxon>
        <taxon>Rhodobacterales</taxon>
        <taxon>Rhodobacter group</taxon>
        <taxon>Rhodobacter</taxon>
    </lineage>
</organism>
<dbReference type="Gene3D" id="2.40.30.170">
    <property type="match status" value="1"/>
</dbReference>
<keyword evidence="2" id="KW-0812">Transmembrane</keyword>
<dbReference type="Pfam" id="PF25917">
    <property type="entry name" value="BSH_RND"/>
    <property type="match status" value="1"/>
</dbReference>
<keyword evidence="6" id="KW-1185">Reference proteome</keyword>
<dbReference type="GO" id="GO:0055085">
    <property type="term" value="P:transmembrane transport"/>
    <property type="evidence" value="ECO:0007669"/>
    <property type="project" value="InterPro"/>
</dbReference>
<keyword evidence="2" id="KW-0472">Membrane</keyword>